<protein>
    <submittedName>
        <fullName evidence="8">Tetratricopeptide repeat protein</fullName>
    </submittedName>
</protein>
<keyword evidence="2" id="KW-0805">Transcription regulation</keyword>
<dbReference type="SUPFAM" id="SSF52540">
    <property type="entry name" value="P-loop containing nucleoside triphosphate hydrolases"/>
    <property type="match status" value="1"/>
</dbReference>
<evidence type="ECO:0000259" key="6">
    <source>
        <dbReference type="SMART" id="SM00862"/>
    </source>
</evidence>
<dbReference type="Gene3D" id="1.25.40.10">
    <property type="entry name" value="Tetratricopeptide repeat domain"/>
    <property type="match status" value="3"/>
</dbReference>
<gene>
    <name evidence="8" type="ORF">HTZ77_24430</name>
</gene>
<comment type="similarity">
    <text evidence="1">Belongs to the AfsR/DnrI/RedD regulatory family.</text>
</comment>
<evidence type="ECO:0000256" key="2">
    <source>
        <dbReference type="ARBA" id="ARBA00023015"/>
    </source>
</evidence>
<dbReference type="InterPro" id="IPR036388">
    <property type="entry name" value="WH-like_DNA-bd_sf"/>
</dbReference>
<feature type="domain" description="OmpR/PhoB-type" evidence="6">
    <location>
        <begin position="25"/>
        <end position="100"/>
    </location>
</feature>
<dbReference type="PROSITE" id="PS50005">
    <property type="entry name" value="TPR"/>
    <property type="match status" value="1"/>
</dbReference>
<dbReference type="Proteomes" id="UP000586042">
    <property type="component" value="Unassembled WGS sequence"/>
</dbReference>
<keyword evidence="9" id="KW-1185">Reference proteome</keyword>
<dbReference type="SMART" id="SM00028">
    <property type="entry name" value="TPR"/>
    <property type="match status" value="6"/>
</dbReference>
<dbReference type="EMBL" id="JABWGN010000009">
    <property type="protein sequence ID" value="NUW34562.1"/>
    <property type="molecule type" value="Genomic_DNA"/>
</dbReference>
<dbReference type="GO" id="GO:0000160">
    <property type="term" value="P:phosphorelay signal transduction system"/>
    <property type="evidence" value="ECO:0007669"/>
    <property type="project" value="InterPro"/>
</dbReference>
<dbReference type="InterPro" id="IPR019734">
    <property type="entry name" value="TPR_rpt"/>
</dbReference>
<dbReference type="Pfam" id="PF03704">
    <property type="entry name" value="BTAD"/>
    <property type="match status" value="1"/>
</dbReference>
<dbReference type="Gene3D" id="1.10.10.10">
    <property type="entry name" value="Winged helix-like DNA-binding domain superfamily/Winged helix DNA-binding domain"/>
    <property type="match status" value="1"/>
</dbReference>
<evidence type="ECO:0000256" key="5">
    <source>
        <dbReference type="PROSITE-ProRule" id="PRU00339"/>
    </source>
</evidence>
<feature type="domain" description="Bacterial transcriptional activator" evidence="7">
    <location>
        <begin position="107"/>
        <end position="251"/>
    </location>
</feature>
<dbReference type="InterPro" id="IPR027417">
    <property type="entry name" value="P-loop_NTPase"/>
</dbReference>
<dbReference type="GO" id="GO:0043531">
    <property type="term" value="F:ADP binding"/>
    <property type="evidence" value="ECO:0007669"/>
    <property type="project" value="InterPro"/>
</dbReference>
<dbReference type="Gene3D" id="3.40.50.300">
    <property type="entry name" value="P-loop containing nucleotide triphosphate hydrolases"/>
    <property type="match status" value="1"/>
</dbReference>
<dbReference type="SUPFAM" id="SSF46894">
    <property type="entry name" value="C-terminal effector domain of the bipartite response regulators"/>
    <property type="match status" value="1"/>
</dbReference>
<dbReference type="Pfam" id="PF00931">
    <property type="entry name" value="NB-ARC"/>
    <property type="match status" value="1"/>
</dbReference>
<evidence type="ECO:0000313" key="8">
    <source>
        <dbReference type="EMBL" id="NUW34562.1"/>
    </source>
</evidence>
<dbReference type="Pfam" id="PF13374">
    <property type="entry name" value="TPR_10"/>
    <property type="match status" value="1"/>
</dbReference>
<feature type="repeat" description="TPR" evidence="5">
    <location>
        <begin position="802"/>
        <end position="835"/>
    </location>
</feature>
<evidence type="ECO:0000256" key="1">
    <source>
        <dbReference type="ARBA" id="ARBA00005820"/>
    </source>
</evidence>
<dbReference type="GO" id="GO:0003677">
    <property type="term" value="F:DNA binding"/>
    <property type="evidence" value="ECO:0007669"/>
    <property type="project" value="UniProtKB-KW"/>
</dbReference>
<proteinExistence type="inferred from homology"/>
<keyword evidence="3" id="KW-0238">DNA-binding</keyword>
<keyword evidence="4" id="KW-0804">Transcription</keyword>
<dbReference type="GO" id="GO:0006355">
    <property type="term" value="P:regulation of DNA-templated transcription"/>
    <property type="evidence" value="ECO:0007669"/>
    <property type="project" value="InterPro"/>
</dbReference>
<evidence type="ECO:0000256" key="4">
    <source>
        <dbReference type="ARBA" id="ARBA00023163"/>
    </source>
</evidence>
<name>A0A7Y6M4Q8_9ACTN</name>
<dbReference type="SUPFAM" id="SSF81901">
    <property type="entry name" value="HCP-like"/>
    <property type="match status" value="1"/>
</dbReference>
<evidence type="ECO:0000256" key="3">
    <source>
        <dbReference type="ARBA" id="ARBA00023125"/>
    </source>
</evidence>
<keyword evidence="5" id="KW-0802">TPR repeat</keyword>
<dbReference type="InterPro" id="IPR005158">
    <property type="entry name" value="BTAD"/>
</dbReference>
<organism evidence="8 9">
    <name type="scientific">Nonomuraea montanisoli</name>
    <dbReference type="NCBI Taxonomy" id="2741721"/>
    <lineage>
        <taxon>Bacteria</taxon>
        <taxon>Bacillati</taxon>
        <taxon>Actinomycetota</taxon>
        <taxon>Actinomycetes</taxon>
        <taxon>Streptosporangiales</taxon>
        <taxon>Streptosporangiaceae</taxon>
        <taxon>Nonomuraea</taxon>
    </lineage>
</organism>
<dbReference type="CDD" id="cd15831">
    <property type="entry name" value="BTAD"/>
    <property type="match status" value="1"/>
</dbReference>
<dbReference type="InterPro" id="IPR002182">
    <property type="entry name" value="NB-ARC"/>
</dbReference>
<evidence type="ECO:0000259" key="7">
    <source>
        <dbReference type="SMART" id="SM01043"/>
    </source>
</evidence>
<dbReference type="PANTHER" id="PTHR35807:SF1">
    <property type="entry name" value="TRANSCRIPTIONAL REGULATOR REDD"/>
    <property type="match status" value="1"/>
</dbReference>
<dbReference type="InterPro" id="IPR011990">
    <property type="entry name" value="TPR-like_helical_dom_sf"/>
</dbReference>
<comment type="caution">
    <text evidence="8">The sequence shown here is derived from an EMBL/GenBank/DDBJ whole genome shotgun (WGS) entry which is preliminary data.</text>
</comment>
<dbReference type="SUPFAM" id="SSF48452">
    <property type="entry name" value="TPR-like"/>
    <property type="match status" value="2"/>
</dbReference>
<dbReference type="PRINTS" id="PR00364">
    <property type="entry name" value="DISEASERSIST"/>
</dbReference>
<dbReference type="InterPro" id="IPR051677">
    <property type="entry name" value="AfsR-DnrI-RedD_regulator"/>
</dbReference>
<evidence type="ECO:0000313" key="9">
    <source>
        <dbReference type="Proteomes" id="UP000586042"/>
    </source>
</evidence>
<dbReference type="AlphaFoldDB" id="A0A7Y6M4Q8"/>
<dbReference type="InterPro" id="IPR001867">
    <property type="entry name" value="OmpR/PhoB-type_DNA-bd"/>
</dbReference>
<dbReference type="SMART" id="SM00862">
    <property type="entry name" value="Trans_reg_C"/>
    <property type="match status" value="1"/>
</dbReference>
<accession>A0A7Y6M4Q8</accession>
<dbReference type="Pfam" id="PF13424">
    <property type="entry name" value="TPR_12"/>
    <property type="match status" value="2"/>
</dbReference>
<sequence>MNAARHEATTPDFLLLGPLGVESNGRSLDLGGPRQSRVMAALLLSANAVVPFERFVDVLWDSPPRSARQQIHNVIAALRRSLADLRPEVDIVTSDVGYRLQVPESWIDVHRFQSALREADQAEAAGRLPEAVRLLRWGLSQWRGPALTGLTSQHLANVAARLDEQRLASVEHLMHLRLRLGEAASLVGELIELVAESPLRESLRSTLMIALAQSGRQAEALAVFEDARNILAEELGLDPGPQLRLAYTQILNGTSDLEAPGQPMDKSGRHSNYLPHDLVDFTGRGPETTRLLSDIQRAAPTALVITALEGMGGIGKTTLAVRLGHQLSEEYPDGQYFIDLHGFSALADPLSPMRALELLLRDAGVTSELLPPDLEGRSSMWRSVLSGRRILLVLDNAVDVTQIRPLLPGTAGALVIITSRRRLAALEGTRVLQLDVLPHGDAVALFEHIVGKERVHGENAAVEQVVELCGRLPLAIRIAAARFRDRSSWTMDDLVQKLRDQKGRIRFLATGDRSVMRALALSHKYLGDTQRRAFALLSIHPGTDFDVYSAAAITRLTLDETEFMLETLFEDHLLQQAAPGRYFFHDLVRDCAQELLVESVDEESRERALDRLLDYFLAAADQWCRPLAKWAFSFDLDIREEPLHLNLVDREVDAIRLLDENYHNFIAAAAVANDMNRRTAEWQLVVSLLPYLSRRNYDGEVDQLVMRALDAADRAGDAYGRSACLTGLAAVHRSRGDNERARELIRQAIGISLELGDRGSATYQRINLGIMHANDNQFDEALAAFSAAADLAGLAGDVSAQADIANNRGVIYRIRGRFDEALDQFRWVLDLDGECRPPQARALTLNNLASVMYLQGNPHDAIKRYDEALELSRSIRSRIGEAFALIGLCNAHRSIGDPDTSLQHGRRALDISRELGLYDLECDAMNALGDSLVSRGELSAGESVFNQARQLAAQHSLTRFMARAQEGLAHVMAARGLVEEARELWSLALDTFPPGVFDAESSRIHLGAAGVDPVHCRRCRIHREASAPDCGGAGRGG</sequence>
<dbReference type="PANTHER" id="PTHR35807">
    <property type="entry name" value="TRANSCRIPTIONAL REGULATOR REDD-RELATED"/>
    <property type="match status" value="1"/>
</dbReference>
<dbReference type="SMART" id="SM01043">
    <property type="entry name" value="BTAD"/>
    <property type="match status" value="1"/>
</dbReference>
<dbReference type="InterPro" id="IPR016032">
    <property type="entry name" value="Sig_transdc_resp-reg_C-effctor"/>
</dbReference>
<reference evidence="8 9" key="1">
    <citation type="submission" date="2020-06" db="EMBL/GenBank/DDBJ databases">
        <title>Nonomuraea sp. SMC257, a novel actinomycete isolated from soil.</title>
        <authorList>
            <person name="Chanama M."/>
        </authorList>
    </citation>
    <scope>NUCLEOTIDE SEQUENCE [LARGE SCALE GENOMIC DNA]</scope>
    <source>
        <strain evidence="8 9">SMC257</strain>
    </source>
</reference>